<gene>
    <name evidence="1" type="ORF">MRY18106EAS_20370</name>
</gene>
<reference evidence="1" key="1">
    <citation type="submission" date="2019-03" db="EMBL/GenBank/DDBJ databases">
        <title>Complete genome sequences of Enterobacter asburiae str. MRY18-106 isolated from a patient in Japan.</title>
        <authorList>
            <person name="Sekizuka T."/>
            <person name="Matsui M."/>
            <person name="Takara T."/>
            <person name="Uechi A."/>
            <person name="Harakuni M."/>
            <person name="Kimura T."/>
            <person name="Suzuki S."/>
            <person name="Kuroda M."/>
        </authorList>
    </citation>
    <scope>NUCLEOTIDE SEQUENCE</scope>
    <source>
        <strain evidence="1">MRY18-106</strain>
    </source>
</reference>
<dbReference type="SUPFAM" id="SSF46785">
    <property type="entry name" value="Winged helix' DNA-binding domain"/>
    <property type="match status" value="1"/>
</dbReference>
<proteinExistence type="predicted"/>
<dbReference type="Gene3D" id="1.10.10.10">
    <property type="entry name" value="Winged helix-like DNA-binding domain superfamily/Winged helix DNA-binding domain"/>
    <property type="match status" value="1"/>
</dbReference>
<accession>A0A455VZ89</accession>
<dbReference type="InterPro" id="IPR036390">
    <property type="entry name" value="WH_DNA-bd_sf"/>
</dbReference>
<dbReference type="EMBL" id="AP019533">
    <property type="protein sequence ID" value="BBI95505.1"/>
    <property type="molecule type" value="Genomic_DNA"/>
</dbReference>
<evidence type="ECO:0000313" key="1">
    <source>
        <dbReference type="EMBL" id="BBI95505.1"/>
    </source>
</evidence>
<dbReference type="InterPro" id="IPR036388">
    <property type="entry name" value="WH-like_DNA-bd_sf"/>
</dbReference>
<sequence length="316" mass="36552">MKIPKRRVDTSSIGSFKYEKNAMDNHISSRALLHRRDVIKNNPRFGEAILEHYTINDTIYKKQPLFYKTMLQESRFNIILSMCCFIFGNQAESVSEIKELCSRYKIASPNSVIAIITILRTTGRIRTWRCTDDRRKTRIAPTEKGLNELKRYMSGAFLPVSILYPAFNINVNLLDNDILRNNFFRRAAEYLFRGLTFRKVLPEVGLFIDKDGGRMIMLYIYLQAMKNKSAHGAVIDYSASTLAKEFFVSRIHVNRIIKSAQEAGYLKDRGDGRMSIYPAFIELVENYAGLYFAYVTHYINVVPKERRHAHSVTSTV</sequence>
<name>A0A455VZ89_ENTAS</name>
<protein>
    <submittedName>
        <fullName evidence="1">Uncharacterized protein</fullName>
    </submittedName>
</protein>
<dbReference type="AlphaFoldDB" id="A0A455VZ89"/>
<organism evidence="1">
    <name type="scientific">Enterobacter asburiae</name>
    <dbReference type="NCBI Taxonomy" id="61645"/>
    <lineage>
        <taxon>Bacteria</taxon>
        <taxon>Pseudomonadati</taxon>
        <taxon>Pseudomonadota</taxon>
        <taxon>Gammaproteobacteria</taxon>
        <taxon>Enterobacterales</taxon>
        <taxon>Enterobacteriaceae</taxon>
        <taxon>Enterobacter</taxon>
        <taxon>Enterobacter cloacae complex</taxon>
    </lineage>
</organism>